<accession>A0A9Q1CHL0</accession>
<name>A0A9Q1CHL0_HOLLE</name>
<comment type="caution">
    <text evidence="2">The sequence shown here is derived from an EMBL/GenBank/DDBJ whole genome shotgun (WGS) entry which is preliminary data.</text>
</comment>
<gene>
    <name evidence="2" type="ORF">HOLleu_08488</name>
</gene>
<keyword evidence="1" id="KW-0812">Transmembrane</keyword>
<keyword evidence="3" id="KW-1185">Reference proteome</keyword>
<protein>
    <submittedName>
        <fullName evidence="2">Uncharacterized protein</fullName>
    </submittedName>
</protein>
<dbReference type="AlphaFoldDB" id="A0A9Q1CHL0"/>
<reference evidence="2" key="1">
    <citation type="submission" date="2021-10" db="EMBL/GenBank/DDBJ databases">
        <title>Tropical sea cucumber genome reveals ecological adaptation and Cuvierian tubules defense mechanism.</title>
        <authorList>
            <person name="Chen T."/>
        </authorList>
    </citation>
    <scope>NUCLEOTIDE SEQUENCE</scope>
    <source>
        <strain evidence="2">Nanhai2018</strain>
        <tissue evidence="2">Muscle</tissue>
    </source>
</reference>
<evidence type="ECO:0000256" key="1">
    <source>
        <dbReference type="SAM" id="Phobius"/>
    </source>
</evidence>
<sequence>MFSKSSFYPGDSTPSENNFYLTILGTPTPSHREESDISDGQCYITSVASSTGSSTTSSGYCKPTEVNSYARTIYFGVKPTFHREESTSSSGRFNIFLLFCCCFLLFFFSFKGAEDLKYFTFFLEDDRQTFPSQFKGKQEFEP</sequence>
<organism evidence="2 3">
    <name type="scientific">Holothuria leucospilota</name>
    <name type="common">Black long sea cucumber</name>
    <name type="synonym">Mertensiothuria leucospilota</name>
    <dbReference type="NCBI Taxonomy" id="206669"/>
    <lineage>
        <taxon>Eukaryota</taxon>
        <taxon>Metazoa</taxon>
        <taxon>Echinodermata</taxon>
        <taxon>Eleutherozoa</taxon>
        <taxon>Echinozoa</taxon>
        <taxon>Holothuroidea</taxon>
        <taxon>Aspidochirotacea</taxon>
        <taxon>Aspidochirotida</taxon>
        <taxon>Holothuriidae</taxon>
        <taxon>Holothuria</taxon>
    </lineage>
</organism>
<evidence type="ECO:0000313" key="3">
    <source>
        <dbReference type="Proteomes" id="UP001152320"/>
    </source>
</evidence>
<keyword evidence="1" id="KW-1133">Transmembrane helix</keyword>
<dbReference type="EMBL" id="JAIZAY010000003">
    <property type="protein sequence ID" value="KAJ8045472.1"/>
    <property type="molecule type" value="Genomic_DNA"/>
</dbReference>
<evidence type="ECO:0000313" key="2">
    <source>
        <dbReference type="EMBL" id="KAJ8045472.1"/>
    </source>
</evidence>
<dbReference type="Proteomes" id="UP001152320">
    <property type="component" value="Chromosome 3"/>
</dbReference>
<feature type="transmembrane region" description="Helical" evidence="1">
    <location>
        <begin position="93"/>
        <end position="110"/>
    </location>
</feature>
<keyword evidence="1" id="KW-0472">Membrane</keyword>
<proteinExistence type="predicted"/>